<gene>
    <name evidence="2" type="ORF">F9K24_03040</name>
</gene>
<keyword evidence="1" id="KW-0732">Signal</keyword>
<comment type="caution">
    <text evidence="2">The sequence shown here is derived from an EMBL/GenBank/DDBJ whole genome shotgun (WGS) entry which is preliminary data.</text>
</comment>
<reference evidence="2 3" key="1">
    <citation type="submission" date="2019-10" db="EMBL/GenBank/DDBJ databases">
        <title>Extracellular Electron Transfer in a Candidatus Methanoperedens spp. Enrichment Culture.</title>
        <authorList>
            <person name="Berger S."/>
            <person name="Rangel Shaw D."/>
            <person name="Berben T."/>
            <person name="In 'T Zandt M."/>
            <person name="Frank J."/>
            <person name="Reimann J."/>
            <person name="Jetten M.S.M."/>
            <person name="Welte C.U."/>
        </authorList>
    </citation>
    <scope>NUCLEOTIDE SEQUENCE [LARGE SCALE GENOMIC DNA]</scope>
    <source>
        <strain evidence="2">SB12</strain>
    </source>
</reference>
<proteinExistence type="predicted"/>
<evidence type="ECO:0000256" key="1">
    <source>
        <dbReference type="SAM" id="SignalP"/>
    </source>
</evidence>
<accession>A0A833M3C2</accession>
<evidence type="ECO:0000313" key="3">
    <source>
        <dbReference type="Proteomes" id="UP000460298"/>
    </source>
</evidence>
<dbReference type="EMBL" id="WBUI01000002">
    <property type="protein sequence ID" value="KAB2934767.1"/>
    <property type="molecule type" value="Genomic_DNA"/>
</dbReference>
<evidence type="ECO:0000313" key="2">
    <source>
        <dbReference type="EMBL" id="KAB2934767.1"/>
    </source>
</evidence>
<feature type="signal peptide" evidence="1">
    <location>
        <begin position="1"/>
        <end position="24"/>
    </location>
</feature>
<dbReference type="AlphaFoldDB" id="A0A833M3C2"/>
<organism evidence="2 3">
    <name type="scientific">Leptonema illini</name>
    <dbReference type="NCBI Taxonomy" id="183"/>
    <lineage>
        <taxon>Bacteria</taxon>
        <taxon>Pseudomonadati</taxon>
        <taxon>Spirochaetota</taxon>
        <taxon>Spirochaetia</taxon>
        <taxon>Leptospirales</taxon>
        <taxon>Leptospiraceae</taxon>
        <taxon>Leptonema</taxon>
    </lineage>
</organism>
<feature type="chain" id="PRO_5032377697" evidence="1">
    <location>
        <begin position="25"/>
        <end position="472"/>
    </location>
</feature>
<protein>
    <submittedName>
        <fullName evidence="2">Uncharacterized protein</fullName>
    </submittedName>
</protein>
<sequence>MKRNYSSMLVFVTVVLHISQPLYASPVSVTMVMAGATERNEEETTSIAQRQQAVDIGLKASMPHTSDDAGFAFVYGSDAVLRFFLSQYPAEDRQQVQFLATGPAFTGIRIAPFSYMLLGYAPMDLWSNIGSTQGSDAALRRSSYPGLHLHFQHGDFGSLRITPLAFIDPPGRFADSPFFLSTIQQSLSKRQTEGRHDDSHASDRINHQIRYDLTVDWFFMGLHYQTANFTKTGPSDRSSLSVDHTGLDLGVITDSIDILIGAVRSSGSLTMAGAAAVPVMGMQYRLSAKARLFERYGVSIFAMRSEADRPADAYTDRRVGFVDYGAPSTDLPLLADAQLNGLPCVPVPEDRCDGLIVQNTPPFRYPGDYGDLTLHYQGDQWGIALRAGIIVPFRYEQTTDGAEREREIYNDHAGWAAELQLSPDFMKGSVALTYSALYDRDEERKRRLQAQSISVWFRLPVPIEQGSPSNTR</sequence>
<name>A0A833M3C2_9LEPT</name>
<dbReference type="Proteomes" id="UP000460298">
    <property type="component" value="Unassembled WGS sequence"/>
</dbReference>